<reference evidence="3" key="1">
    <citation type="journal article" date="2019" name="Int. J. Syst. Evol. Microbiol.">
        <title>The Global Catalogue of Microorganisms (GCM) 10K type strain sequencing project: providing services to taxonomists for standard genome sequencing and annotation.</title>
        <authorList>
            <consortium name="The Broad Institute Genomics Platform"/>
            <consortium name="The Broad Institute Genome Sequencing Center for Infectious Disease"/>
            <person name="Wu L."/>
            <person name="Ma J."/>
        </authorList>
    </citation>
    <scope>NUCLEOTIDE SEQUENCE [LARGE SCALE GENOMIC DNA]</scope>
    <source>
        <strain evidence="3">JCM 18961</strain>
    </source>
</reference>
<evidence type="ECO:0000256" key="1">
    <source>
        <dbReference type="SAM" id="SignalP"/>
    </source>
</evidence>
<comment type="caution">
    <text evidence="2">The sequence shown here is derived from an EMBL/GenBank/DDBJ whole genome shotgun (WGS) entry which is preliminary data.</text>
</comment>
<dbReference type="Gene3D" id="2.60.120.200">
    <property type="match status" value="1"/>
</dbReference>
<dbReference type="EMBL" id="BAABLO010000011">
    <property type="protein sequence ID" value="GAA4726025.1"/>
    <property type="molecule type" value="Genomic_DNA"/>
</dbReference>
<name>A0ABP8YBM6_9MICO</name>
<organism evidence="2 3">
    <name type="scientific">Pedococcus ginsenosidimutans</name>
    <dbReference type="NCBI Taxonomy" id="490570"/>
    <lineage>
        <taxon>Bacteria</taxon>
        <taxon>Bacillati</taxon>
        <taxon>Actinomycetota</taxon>
        <taxon>Actinomycetes</taxon>
        <taxon>Micrococcales</taxon>
        <taxon>Intrasporangiaceae</taxon>
        <taxon>Pedococcus</taxon>
    </lineage>
</organism>
<keyword evidence="3" id="KW-1185">Reference proteome</keyword>
<proteinExistence type="predicted"/>
<sequence length="224" mass="22501">MLGPTMFSTAVLLATTLAAGPAAVAGAATTQTLAAAWEMNDAAGSTKVVDSGPHHLTGTLKGGVKTTGSTLAFTGSGVVTATGSSALALGAQPFTMEARLRFSKVPSATVGDYDILRGTPGGGWRIEVVARKQRSIAVAACGYGGSKASLVLSGGPHLADGAWHVARCVKTDTSVTLLVDGVEVAKRTIAIGSVTTKDPLAMGAKPTGADPYTGELDYARVWVG</sequence>
<keyword evidence="1" id="KW-0732">Signal</keyword>
<evidence type="ECO:0008006" key="4">
    <source>
        <dbReference type="Google" id="ProtNLM"/>
    </source>
</evidence>
<dbReference type="InterPro" id="IPR013320">
    <property type="entry name" value="ConA-like_dom_sf"/>
</dbReference>
<dbReference type="RefSeq" id="WP_345503780.1">
    <property type="nucleotide sequence ID" value="NZ_BAABLO010000011.1"/>
</dbReference>
<evidence type="ECO:0000313" key="2">
    <source>
        <dbReference type="EMBL" id="GAA4726025.1"/>
    </source>
</evidence>
<dbReference type="Proteomes" id="UP001500556">
    <property type="component" value="Unassembled WGS sequence"/>
</dbReference>
<gene>
    <name evidence="2" type="ORF">GCM10025782_25330</name>
</gene>
<feature type="chain" id="PRO_5047516678" description="LamG-like jellyroll fold domain-containing protein" evidence="1">
    <location>
        <begin position="28"/>
        <end position="224"/>
    </location>
</feature>
<accession>A0ABP8YBM6</accession>
<evidence type="ECO:0000313" key="3">
    <source>
        <dbReference type="Proteomes" id="UP001500556"/>
    </source>
</evidence>
<protein>
    <recommendedName>
        <fullName evidence="4">LamG-like jellyroll fold domain-containing protein</fullName>
    </recommendedName>
</protein>
<dbReference type="Pfam" id="PF13385">
    <property type="entry name" value="Laminin_G_3"/>
    <property type="match status" value="1"/>
</dbReference>
<dbReference type="SUPFAM" id="SSF49899">
    <property type="entry name" value="Concanavalin A-like lectins/glucanases"/>
    <property type="match status" value="1"/>
</dbReference>
<feature type="signal peptide" evidence="1">
    <location>
        <begin position="1"/>
        <end position="27"/>
    </location>
</feature>